<evidence type="ECO:0000256" key="4">
    <source>
        <dbReference type="ARBA" id="ARBA00023136"/>
    </source>
</evidence>
<dbReference type="EMBL" id="MHIL01000030">
    <property type="protein sequence ID" value="OGY50518.1"/>
    <property type="molecule type" value="Genomic_DNA"/>
</dbReference>
<sequence length="108" mass="11770">MADIKQPVSSEDKVWGAVGYLWILSLIALAARKNNDFIRFHASQGALLFAISVVLMLIPGIGWFINLLVAIVAIVGIIKALQGERWPVPVVGGMAKQFGDWIIKTAKL</sequence>
<comment type="subcellular location">
    <subcellularLocation>
        <location evidence="1">Membrane</location>
        <topology evidence="1">Multi-pass membrane protein</topology>
    </subcellularLocation>
</comment>
<evidence type="ECO:0000256" key="2">
    <source>
        <dbReference type="ARBA" id="ARBA00022692"/>
    </source>
</evidence>
<reference evidence="6 7" key="1">
    <citation type="journal article" date="2016" name="Nat. Commun.">
        <title>Thousands of microbial genomes shed light on interconnected biogeochemical processes in an aquifer system.</title>
        <authorList>
            <person name="Anantharaman K."/>
            <person name="Brown C.T."/>
            <person name="Hug L.A."/>
            <person name="Sharon I."/>
            <person name="Castelle C.J."/>
            <person name="Probst A.J."/>
            <person name="Thomas B.C."/>
            <person name="Singh A."/>
            <person name="Wilkins M.J."/>
            <person name="Karaoz U."/>
            <person name="Brodie E.L."/>
            <person name="Williams K.H."/>
            <person name="Hubbard S.S."/>
            <person name="Banfield J.F."/>
        </authorList>
    </citation>
    <scope>NUCLEOTIDE SEQUENCE [LARGE SCALE GENOMIC DNA]</scope>
</reference>
<keyword evidence="2 5" id="KW-0812">Transmembrane</keyword>
<organism evidence="6 7">
    <name type="scientific">Candidatus Buchananbacteria bacterium RIFCSPHIGHO2_02_FULL_56_16</name>
    <dbReference type="NCBI Taxonomy" id="1797542"/>
    <lineage>
        <taxon>Bacteria</taxon>
        <taxon>Candidatus Buchananiibacteriota</taxon>
    </lineage>
</organism>
<dbReference type="Proteomes" id="UP000177310">
    <property type="component" value="Unassembled WGS sequence"/>
</dbReference>
<evidence type="ECO:0000256" key="5">
    <source>
        <dbReference type="SAM" id="Phobius"/>
    </source>
</evidence>
<feature type="transmembrane region" description="Helical" evidence="5">
    <location>
        <begin position="38"/>
        <end position="57"/>
    </location>
</feature>
<dbReference type="AlphaFoldDB" id="A0A1G1YDS7"/>
<evidence type="ECO:0000256" key="1">
    <source>
        <dbReference type="ARBA" id="ARBA00004141"/>
    </source>
</evidence>
<protein>
    <recommendedName>
        <fullName evidence="8">Chloroplast import component protein (Tic20)</fullName>
    </recommendedName>
</protein>
<dbReference type="InterPro" id="IPR019109">
    <property type="entry name" value="MamF_MmsF"/>
</dbReference>
<name>A0A1G1YDS7_9BACT</name>
<accession>A0A1G1YDS7</accession>
<evidence type="ECO:0008006" key="8">
    <source>
        <dbReference type="Google" id="ProtNLM"/>
    </source>
</evidence>
<feature type="transmembrane region" description="Helical" evidence="5">
    <location>
        <begin position="14"/>
        <end position="31"/>
    </location>
</feature>
<dbReference type="Pfam" id="PF09685">
    <property type="entry name" value="MamF_MmsF"/>
    <property type="match status" value="1"/>
</dbReference>
<evidence type="ECO:0000313" key="7">
    <source>
        <dbReference type="Proteomes" id="UP000177310"/>
    </source>
</evidence>
<proteinExistence type="predicted"/>
<evidence type="ECO:0000256" key="3">
    <source>
        <dbReference type="ARBA" id="ARBA00022989"/>
    </source>
</evidence>
<comment type="caution">
    <text evidence="6">The sequence shown here is derived from an EMBL/GenBank/DDBJ whole genome shotgun (WGS) entry which is preliminary data.</text>
</comment>
<keyword evidence="3 5" id="KW-1133">Transmembrane helix</keyword>
<evidence type="ECO:0000313" key="6">
    <source>
        <dbReference type="EMBL" id="OGY50518.1"/>
    </source>
</evidence>
<gene>
    <name evidence="6" type="ORF">A3J59_02800</name>
</gene>
<keyword evidence="4 5" id="KW-0472">Membrane</keyword>